<dbReference type="Proteomes" id="UP000239047">
    <property type="component" value="Unassembled WGS sequence"/>
</dbReference>
<dbReference type="OrthoDB" id="9812611at2"/>
<sequence>MNSITKVFNGTELRIIDQNNEPWFVAADVCKVLDIKNVTQALGRLDQDERSMLNIGRQGLTNLVNEQGLYELIFASRKYEAKIFKRWIKSEVLPSIRKHGAYATPETLDRMLADPDNMIKILTTLKEERTAKETAQRQIVQDRPKVVFAESLEVSPDTILIKELANLLRQKGVNTGEKRLYEWMREKGYLCKKVGGMYNLPTQKSLDLGLFEIKKGVRSSTSGEMKQTKTTKVTGKGQIYFINKFLGNQKII</sequence>
<dbReference type="PANTHER" id="PTHR36180">
    <property type="entry name" value="DNA-BINDING PROTEIN-RELATED-RELATED"/>
    <property type="match status" value="1"/>
</dbReference>
<dbReference type="PROSITE" id="PS51750">
    <property type="entry name" value="BRO_N"/>
    <property type="match status" value="1"/>
</dbReference>
<dbReference type="Pfam" id="PF03374">
    <property type="entry name" value="ANT"/>
    <property type="match status" value="1"/>
</dbReference>
<dbReference type="RefSeq" id="WP_104058027.1">
    <property type="nucleotide sequence ID" value="NZ_PREZ01000004.1"/>
</dbReference>
<dbReference type="SMART" id="SM01040">
    <property type="entry name" value="Bro-N"/>
    <property type="match status" value="1"/>
</dbReference>
<proteinExistence type="predicted"/>
<keyword evidence="3" id="KW-1185">Reference proteome</keyword>
<dbReference type="Pfam" id="PF02498">
    <property type="entry name" value="Bro-N"/>
    <property type="match status" value="1"/>
</dbReference>
<dbReference type="InterPro" id="IPR005039">
    <property type="entry name" value="Ant_C"/>
</dbReference>
<dbReference type="EMBL" id="PREZ01000004">
    <property type="protein sequence ID" value="PPA70077.1"/>
    <property type="molecule type" value="Genomic_DNA"/>
</dbReference>
<protein>
    <submittedName>
        <fullName evidence="2">Phage repressor protein/antirepressor Ant</fullName>
    </submittedName>
</protein>
<gene>
    <name evidence="2" type="ORF">C4B60_10830</name>
</gene>
<reference evidence="2 3" key="1">
    <citation type="submission" date="2018-02" db="EMBL/GenBank/DDBJ databases">
        <title>Jeotgalibacillus proteolyticum sp. nov. a protease producing bacterium isolated from ocean sediments of Laizhou Bay.</title>
        <authorList>
            <person name="Li Y."/>
        </authorList>
    </citation>
    <scope>NUCLEOTIDE SEQUENCE [LARGE SCALE GENOMIC DNA]</scope>
    <source>
        <strain evidence="2 3">22-7</strain>
    </source>
</reference>
<evidence type="ECO:0000313" key="3">
    <source>
        <dbReference type="Proteomes" id="UP000239047"/>
    </source>
</evidence>
<evidence type="ECO:0000313" key="2">
    <source>
        <dbReference type="EMBL" id="PPA70077.1"/>
    </source>
</evidence>
<name>A0A2S5GAL5_9BACL</name>
<dbReference type="PANTHER" id="PTHR36180:SF2">
    <property type="entry name" value="BRO FAMILY PROTEIN"/>
    <property type="match status" value="1"/>
</dbReference>
<dbReference type="InterPro" id="IPR003497">
    <property type="entry name" value="BRO_N_domain"/>
</dbReference>
<organism evidence="2 3">
    <name type="scientific">Jeotgalibacillus proteolyticus</name>
    <dbReference type="NCBI Taxonomy" id="2082395"/>
    <lineage>
        <taxon>Bacteria</taxon>
        <taxon>Bacillati</taxon>
        <taxon>Bacillota</taxon>
        <taxon>Bacilli</taxon>
        <taxon>Bacillales</taxon>
        <taxon>Caryophanaceae</taxon>
        <taxon>Jeotgalibacillus</taxon>
    </lineage>
</organism>
<dbReference type="AlphaFoldDB" id="A0A2S5GAL5"/>
<accession>A0A2S5GAL5</accession>
<dbReference type="GO" id="GO:0003677">
    <property type="term" value="F:DNA binding"/>
    <property type="evidence" value="ECO:0007669"/>
    <property type="project" value="InterPro"/>
</dbReference>
<comment type="caution">
    <text evidence="2">The sequence shown here is derived from an EMBL/GenBank/DDBJ whole genome shotgun (WGS) entry which is preliminary data.</text>
</comment>
<evidence type="ECO:0000259" key="1">
    <source>
        <dbReference type="PROSITE" id="PS51750"/>
    </source>
</evidence>
<feature type="domain" description="Bro-N" evidence="1">
    <location>
        <begin position="1"/>
        <end position="100"/>
    </location>
</feature>